<sequence>MAVMTRSPPETPVSSVKAAAASNAVRAFRRIFPNLTLGRRGNRGRRKAKGWRGGRKLQREEEEYEEKKGKERAKEKEETMK</sequence>
<reference evidence="2" key="1">
    <citation type="submission" date="2021-07" db="EMBL/GenBank/DDBJ databases">
        <authorList>
            <person name="Catto M.A."/>
            <person name="Jacobson A."/>
            <person name="Kennedy G."/>
            <person name="Labadie P."/>
            <person name="Hunt B.G."/>
            <person name="Srinivasan R."/>
        </authorList>
    </citation>
    <scope>NUCLEOTIDE SEQUENCE</scope>
    <source>
        <strain evidence="2">PL_HMW_Pooled</strain>
        <tissue evidence="2">Head</tissue>
    </source>
</reference>
<dbReference type="EMBL" id="JAHWGI010001285">
    <property type="protein sequence ID" value="KAK3927269.1"/>
    <property type="molecule type" value="Genomic_DNA"/>
</dbReference>
<feature type="compositionally biased region" description="Basic residues" evidence="1">
    <location>
        <begin position="40"/>
        <end position="56"/>
    </location>
</feature>
<proteinExistence type="predicted"/>
<dbReference type="Proteomes" id="UP001219518">
    <property type="component" value="Unassembled WGS sequence"/>
</dbReference>
<evidence type="ECO:0000256" key="1">
    <source>
        <dbReference type="SAM" id="MobiDB-lite"/>
    </source>
</evidence>
<evidence type="ECO:0000313" key="3">
    <source>
        <dbReference type="Proteomes" id="UP001219518"/>
    </source>
</evidence>
<organism evidence="2 3">
    <name type="scientific">Frankliniella fusca</name>
    <dbReference type="NCBI Taxonomy" id="407009"/>
    <lineage>
        <taxon>Eukaryota</taxon>
        <taxon>Metazoa</taxon>
        <taxon>Ecdysozoa</taxon>
        <taxon>Arthropoda</taxon>
        <taxon>Hexapoda</taxon>
        <taxon>Insecta</taxon>
        <taxon>Pterygota</taxon>
        <taxon>Neoptera</taxon>
        <taxon>Paraneoptera</taxon>
        <taxon>Thysanoptera</taxon>
        <taxon>Terebrantia</taxon>
        <taxon>Thripoidea</taxon>
        <taxon>Thripidae</taxon>
        <taxon>Frankliniella</taxon>
    </lineage>
</organism>
<accession>A0AAE1HTR6</accession>
<dbReference type="AlphaFoldDB" id="A0AAE1HTR6"/>
<reference evidence="2" key="2">
    <citation type="journal article" date="2023" name="BMC Genomics">
        <title>Pest status, molecular evolution, and epigenetic factors derived from the genome assembly of Frankliniella fusca, a thysanopteran phytovirus vector.</title>
        <authorList>
            <person name="Catto M.A."/>
            <person name="Labadie P.E."/>
            <person name="Jacobson A.L."/>
            <person name="Kennedy G.G."/>
            <person name="Srinivasan R."/>
            <person name="Hunt B.G."/>
        </authorList>
    </citation>
    <scope>NUCLEOTIDE SEQUENCE</scope>
    <source>
        <strain evidence="2">PL_HMW_Pooled</strain>
    </source>
</reference>
<gene>
    <name evidence="2" type="ORF">KUF71_015553</name>
</gene>
<feature type="region of interest" description="Disordered" evidence="1">
    <location>
        <begin position="37"/>
        <end position="81"/>
    </location>
</feature>
<feature type="compositionally biased region" description="Basic and acidic residues" evidence="1">
    <location>
        <begin position="65"/>
        <end position="81"/>
    </location>
</feature>
<name>A0AAE1HTR6_9NEOP</name>
<evidence type="ECO:0000313" key="2">
    <source>
        <dbReference type="EMBL" id="KAK3927269.1"/>
    </source>
</evidence>
<protein>
    <submittedName>
        <fullName evidence="2">Chromatin-remodeling ATPase INO80</fullName>
    </submittedName>
</protein>
<comment type="caution">
    <text evidence="2">The sequence shown here is derived from an EMBL/GenBank/DDBJ whole genome shotgun (WGS) entry which is preliminary data.</text>
</comment>
<keyword evidence="3" id="KW-1185">Reference proteome</keyword>